<comment type="caution">
    <text evidence="1">The sequence shown here is derived from an EMBL/GenBank/DDBJ whole genome shotgun (WGS) entry which is preliminary data.</text>
</comment>
<sequence length="115" mass="12859">VLVDDAREAESIKREDYEKWAKRSLVSVVTVVSEGIHLGHGSIVPDRLLTVLLMDLQVWCHSGLPDSCTRVINTASQRRCLSGTGWGDIQVEGDCAYYYAFIGRLEVKAFDFVII</sequence>
<evidence type="ECO:0000313" key="1">
    <source>
        <dbReference type="EMBL" id="MCE3216381.1"/>
    </source>
</evidence>
<name>A0ABS8WXW6_DATST</name>
<feature type="non-terminal residue" evidence="1">
    <location>
        <position position="1"/>
    </location>
</feature>
<accession>A0ABS8WXW6</accession>
<dbReference type="EMBL" id="JACEIK010013140">
    <property type="protein sequence ID" value="MCE3216381.1"/>
    <property type="molecule type" value="Genomic_DNA"/>
</dbReference>
<keyword evidence="2" id="KW-1185">Reference proteome</keyword>
<proteinExistence type="predicted"/>
<reference evidence="1 2" key="1">
    <citation type="journal article" date="2021" name="BMC Genomics">
        <title>Datura genome reveals duplications of psychoactive alkaloid biosynthetic genes and high mutation rate following tissue culture.</title>
        <authorList>
            <person name="Rajewski A."/>
            <person name="Carter-House D."/>
            <person name="Stajich J."/>
            <person name="Litt A."/>
        </authorList>
    </citation>
    <scope>NUCLEOTIDE SEQUENCE [LARGE SCALE GENOMIC DNA]</scope>
    <source>
        <strain evidence="1">AR-01</strain>
    </source>
</reference>
<protein>
    <submittedName>
        <fullName evidence="1">Uncharacterized protein</fullName>
    </submittedName>
</protein>
<organism evidence="1 2">
    <name type="scientific">Datura stramonium</name>
    <name type="common">Jimsonweed</name>
    <name type="synonym">Common thornapple</name>
    <dbReference type="NCBI Taxonomy" id="4076"/>
    <lineage>
        <taxon>Eukaryota</taxon>
        <taxon>Viridiplantae</taxon>
        <taxon>Streptophyta</taxon>
        <taxon>Embryophyta</taxon>
        <taxon>Tracheophyta</taxon>
        <taxon>Spermatophyta</taxon>
        <taxon>Magnoliopsida</taxon>
        <taxon>eudicotyledons</taxon>
        <taxon>Gunneridae</taxon>
        <taxon>Pentapetalae</taxon>
        <taxon>asterids</taxon>
        <taxon>lamiids</taxon>
        <taxon>Solanales</taxon>
        <taxon>Solanaceae</taxon>
        <taxon>Solanoideae</taxon>
        <taxon>Datureae</taxon>
        <taxon>Datura</taxon>
    </lineage>
</organism>
<evidence type="ECO:0000313" key="2">
    <source>
        <dbReference type="Proteomes" id="UP000823775"/>
    </source>
</evidence>
<feature type="non-terminal residue" evidence="1">
    <location>
        <position position="115"/>
    </location>
</feature>
<dbReference type="Proteomes" id="UP000823775">
    <property type="component" value="Unassembled WGS sequence"/>
</dbReference>
<gene>
    <name evidence="1" type="ORF">HAX54_006311</name>
</gene>